<dbReference type="GO" id="GO:0005769">
    <property type="term" value="C:early endosome"/>
    <property type="evidence" value="ECO:0007669"/>
    <property type="project" value="InterPro"/>
</dbReference>
<proteinExistence type="inferred from homology"/>
<organism evidence="5 6">
    <name type="scientific">Pythium oligandrum</name>
    <name type="common">Mycoparasitic fungus</name>
    <dbReference type="NCBI Taxonomy" id="41045"/>
    <lineage>
        <taxon>Eukaryota</taxon>
        <taxon>Sar</taxon>
        <taxon>Stramenopiles</taxon>
        <taxon>Oomycota</taxon>
        <taxon>Peronosporomycetes</taxon>
        <taxon>Pythiales</taxon>
        <taxon>Pythiaceae</taxon>
        <taxon>Pythium</taxon>
    </lineage>
</organism>
<dbReference type="GO" id="GO:0034314">
    <property type="term" value="P:Arp2/3 complex-mediated actin nucleation"/>
    <property type="evidence" value="ECO:0007669"/>
    <property type="project" value="InterPro"/>
</dbReference>
<dbReference type="GO" id="GO:0032456">
    <property type="term" value="P:endocytic recycling"/>
    <property type="evidence" value="ECO:0007669"/>
    <property type="project" value="TreeGrafter"/>
</dbReference>
<dbReference type="PANTHER" id="PTHR23331">
    <property type="entry name" value="CXYORF1"/>
    <property type="match status" value="1"/>
</dbReference>
<protein>
    <recommendedName>
        <fullName evidence="4">WASH1 WAHD domain-containing protein</fullName>
    </recommendedName>
</protein>
<evidence type="ECO:0000256" key="1">
    <source>
        <dbReference type="ARBA" id="ARBA00005602"/>
    </source>
</evidence>
<dbReference type="GO" id="GO:0043014">
    <property type="term" value="F:alpha-tubulin binding"/>
    <property type="evidence" value="ECO:0007669"/>
    <property type="project" value="InterPro"/>
</dbReference>
<gene>
    <name evidence="5" type="ORF">Poli38472_003226</name>
</gene>
<accession>A0A8K1FCK7</accession>
<dbReference type="InterPro" id="IPR021854">
    <property type="entry name" value="WASH1_WAHD"/>
</dbReference>
<feature type="region of interest" description="Disordered" evidence="3">
    <location>
        <begin position="285"/>
        <end position="435"/>
    </location>
</feature>
<evidence type="ECO:0000313" key="6">
    <source>
        <dbReference type="Proteomes" id="UP000794436"/>
    </source>
</evidence>
<dbReference type="InterPro" id="IPR028290">
    <property type="entry name" value="WASH1"/>
</dbReference>
<evidence type="ECO:0000256" key="2">
    <source>
        <dbReference type="ARBA" id="ARBA00023203"/>
    </source>
</evidence>
<dbReference type="Pfam" id="PF11945">
    <property type="entry name" value="WASH_WAHD"/>
    <property type="match status" value="1"/>
</dbReference>
<sequence length="598" mass="65799">MQTTQVYAVERVYDDLRAPFVAKDIIKQLQQLDIVVGDVFNRLAHKVGQEKERVATIDRRIRVCQAKVNAITERRTSNKPTTVFSTSKYPAPKVLPATKTLFHDKPYADTPVVVPDADDDAHFLPAEVMPPAQRTQVMTEVLELFEKVNPYREPKQGEVDMSKDGLGRLPEYIPSVGSVLLFNSGENPYQKYTSWDNLLGTDYEEEEEMQKKLASAPKTLVEGDELPEVQRVDYDFRPTMGTVENPSAKMPTNLPLPNIAQDVQFTAESGANTSIAPSVFQQSKVLPDLPPNAPFADAPTATEPTQANAPIGPLDGPPPPPPPPPSIDFSSGDAPPPPPPPPTAHDDDDSAPPPPPPPMPTQQGDDAPPPPPPPQQNGAHEEEQESEAPEDDGNPLTGLLAQIRNPNIRLRKVDAAERKPDPIERSTPAQNKPLSIAEEMKQRMLRRQAAISGKQDKLEQMRDRERIAKPVEVMKAKEVTAATPPPPPPPSSVDGDDLKRRNHLPTVEMSDDESDGGRHRDADSDRSNDDETDFLAQIRNIKKKQEQEGGKPPARAAPPPPKVEESKSGVMDFESQMRGLRDRADSLSMSEASDWSDD</sequence>
<dbReference type="PANTHER" id="PTHR23331:SF1">
    <property type="entry name" value="WASH COMPLEX SUBUNIT 1"/>
    <property type="match status" value="1"/>
</dbReference>
<feature type="region of interest" description="Disordered" evidence="3">
    <location>
        <begin position="448"/>
        <end position="598"/>
    </location>
</feature>
<dbReference type="Proteomes" id="UP000794436">
    <property type="component" value="Unassembled WGS sequence"/>
</dbReference>
<feature type="domain" description="WASH1 WAHD" evidence="4">
    <location>
        <begin position="5"/>
        <end position="292"/>
    </location>
</feature>
<dbReference type="GO" id="GO:0042147">
    <property type="term" value="P:retrograde transport, endosome to Golgi"/>
    <property type="evidence" value="ECO:0007669"/>
    <property type="project" value="TreeGrafter"/>
</dbReference>
<comment type="caution">
    <text evidence="5">The sequence shown here is derived from an EMBL/GenBank/DDBJ whole genome shotgun (WGS) entry which is preliminary data.</text>
</comment>
<reference evidence="5" key="1">
    <citation type="submission" date="2019-03" db="EMBL/GenBank/DDBJ databases">
        <title>Long read genome sequence of the mycoparasitic Pythium oligandrum ATCC 38472 isolated from sugarbeet rhizosphere.</title>
        <authorList>
            <person name="Gaulin E."/>
        </authorList>
    </citation>
    <scope>NUCLEOTIDE SEQUENCE</scope>
    <source>
        <strain evidence="5">ATCC 38472_TT</strain>
    </source>
</reference>
<dbReference type="AlphaFoldDB" id="A0A8K1FCK7"/>
<feature type="compositionally biased region" description="Acidic residues" evidence="3">
    <location>
        <begin position="382"/>
        <end position="393"/>
    </location>
</feature>
<comment type="similarity">
    <text evidence="1">Belongs to the WASH1 family.</text>
</comment>
<evidence type="ECO:0000313" key="5">
    <source>
        <dbReference type="EMBL" id="TMW57301.1"/>
    </source>
</evidence>
<keyword evidence="6" id="KW-1185">Reference proteome</keyword>
<feature type="compositionally biased region" description="Pro residues" evidence="3">
    <location>
        <begin position="334"/>
        <end position="343"/>
    </location>
</feature>
<evidence type="ECO:0000256" key="3">
    <source>
        <dbReference type="SAM" id="MobiDB-lite"/>
    </source>
</evidence>
<feature type="compositionally biased region" description="Basic and acidic residues" evidence="3">
    <location>
        <begin position="515"/>
        <end position="529"/>
    </location>
</feature>
<name>A0A8K1FCK7_PYTOL</name>
<feature type="compositionally biased region" description="Basic and acidic residues" evidence="3">
    <location>
        <begin position="454"/>
        <end position="478"/>
    </location>
</feature>
<feature type="compositionally biased region" description="Pro residues" evidence="3">
    <location>
        <begin position="351"/>
        <end position="360"/>
    </location>
</feature>
<dbReference type="EMBL" id="SPLM01000144">
    <property type="protein sequence ID" value="TMW57301.1"/>
    <property type="molecule type" value="Genomic_DNA"/>
</dbReference>
<dbReference type="OrthoDB" id="307871at2759"/>
<dbReference type="GO" id="GO:0043015">
    <property type="term" value="F:gamma-tubulin binding"/>
    <property type="evidence" value="ECO:0007669"/>
    <property type="project" value="TreeGrafter"/>
</dbReference>
<dbReference type="GO" id="GO:0055037">
    <property type="term" value="C:recycling endosome"/>
    <property type="evidence" value="ECO:0007669"/>
    <property type="project" value="TreeGrafter"/>
</dbReference>
<feature type="compositionally biased region" description="Basic and acidic residues" evidence="3">
    <location>
        <begin position="411"/>
        <end position="424"/>
    </location>
</feature>
<dbReference type="GO" id="GO:0006887">
    <property type="term" value="P:exocytosis"/>
    <property type="evidence" value="ECO:0007669"/>
    <property type="project" value="TreeGrafter"/>
</dbReference>
<feature type="compositionally biased region" description="Pro residues" evidence="3">
    <location>
        <begin position="315"/>
        <end position="326"/>
    </location>
</feature>
<evidence type="ECO:0000259" key="4">
    <source>
        <dbReference type="Pfam" id="PF11945"/>
    </source>
</evidence>
<feature type="compositionally biased region" description="Polar residues" evidence="3">
    <location>
        <begin position="587"/>
        <end position="598"/>
    </location>
</feature>
<dbReference type="GO" id="GO:0005829">
    <property type="term" value="C:cytosol"/>
    <property type="evidence" value="ECO:0007669"/>
    <property type="project" value="GOC"/>
</dbReference>
<dbReference type="GO" id="GO:0071203">
    <property type="term" value="C:WASH complex"/>
    <property type="evidence" value="ECO:0007669"/>
    <property type="project" value="InterPro"/>
</dbReference>
<dbReference type="GO" id="GO:0003779">
    <property type="term" value="F:actin binding"/>
    <property type="evidence" value="ECO:0007669"/>
    <property type="project" value="UniProtKB-KW"/>
</dbReference>
<keyword evidence="2" id="KW-0009">Actin-binding</keyword>